<protein>
    <recommendedName>
        <fullName evidence="3">Pyruvate dehydrogenase [ubiquinone]</fullName>
        <ecNumber evidence="3">1.2.5.1</ecNumber>
    </recommendedName>
    <alternativeName>
        <fullName evidence="3">Pyruvate oxidase</fullName>
        <shortName evidence="3">POX</shortName>
    </alternativeName>
    <alternativeName>
        <fullName evidence="3">Pyruvate:ubiquinone-8 oxidoreductase</fullName>
    </alternativeName>
</protein>
<evidence type="ECO:0000313" key="9">
    <source>
        <dbReference type="Proteomes" id="UP000467252"/>
    </source>
</evidence>
<feature type="domain" description="Thiamine pyrophosphate enzyme central" evidence="5">
    <location>
        <begin position="195"/>
        <end position="322"/>
    </location>
</feature>
<dbReference type="GO" id="GO:0008289">
    <property type="term" value="F:lipid binding"/>
    <property type="evidence" value="ECO:0007669"/>
    <property type="project" value="UniProtKB-UniRule"/>
</dbReference>
<comment type="subcellular location">
    <subcellularLocation>
        <location evidence="3">Cell membrane</location>
        <topology evidence="3">Peripheral membrane protein</topology>
        <orientation evidence="3">Cytoplasmic side</orientation>
    </subcellularLocation>
</comment>
<feature type="domain" description="Thiamine pyrophosphate enzyme N-terminal TPP-binding" evidence="7">
    <location>
        <begin position="6"/>
        <end position="117"/>
    </location>
</feature>
<dbReference type="InterPro" id="IPR012000">
    <property type="entry name" value="Thiamin_PyroP_enz_cen_dom"/>
</dbReference>
<keyword evidence="3" id="KW-0472">Membrane</keyword>
<dbReference type="InterPro" id="IPR047211">
    <property type="entry name" value="POXB-like"/>
</dbReference>
<dbReference type="GO" id="GO:0005886">
    <property type="term" value="C:plasma membrane"/>
    <property type="evidence" value="ECO:0007669"/>
    <property type="project" value="UniProtKB-SubCell"/>
</dbReference>
<dbReference type="HAMAP" id="MF_00850">
    <property type="entry name" value="POX"/>
    <property type="match status" value="1"/>
</dbReference>
<feature type="domain" description="Thiamine pyrophosphate enzyme TPP-binding" evidence="6">
    <location>
        <begin position="384"/>
        <end position="530"/>
    </location>
</feature>
<accession>A0A7I7UEN2</accession>
<dbReference type="InterPro" id="IPR029035">
    <property type="entry name" value="DHS-like_NAD/FAD-binding_dom"/>
</dbReference>
<dbReference type="GO" id="GO:0030976">
    <property type="term" value="F:thiamine pyrophosphate binding"/>
    <property type="evidence" value="ECO:0007669"/>
    <property type="project" value="UniProtKB-UniRule"/>
</dbReference>
<keyword evidence="3" id="KW-0830">Ubiquinone</keyword>
<keyword evidence="3" id="KW-0285">Flavoprotein</keyword>
<dbReference type="InterPro" id="IPR012001">
    <property type="entry name" value="Thiamin_PyroP_enz_TPP-bd_dom"/>
</dbReference>
<keyword evidence="3" id="KW-0479">Metal-binding</keyword>
<dbReference type="GO" id="GO:0052737">
    <property type="term" value="F:pyruvate dehydrogenase (quinone) activity"/>
    <property type="evidence" value="ECO:0007669"/>
    <property type="project" value="UniProtKB-UniRule"/>
</dbReference>
<dbReference type="Gene3D" id="3.40.50.970">
    <property type="match status" value="2"/>
</dbReference>
<dbReference type="PANTHER" id="PTHR42981:SF2">
    <property type="entry name" value="PYRUVATE DEHYDROGENASE [UBIQUINONE]"/>
    <property type="match status" value="1"/>
</dbReference>
<dbReference type="InterPro" id="IPR000399">
    <property type="entry name" value="TPP-bd_CS"/>
</dbReference>
<evidence type="ECO:0000256" key="4">
    <source>
        <dbReference type="RuleBase" id="RU362132"/>
    </source>
</evidence>
<feature type="site" description="Moves into active site upon enzyme activation, plays a role in electron transfer" evidence="3">
    <location>
        <position position="470"/>
    </location>
</feature>
<dbReference type="Gene3D" id="3.40.50.1220">
    <property type="entry name" value="TPP-binding domain"/>
    <property type="match status" value="1"/>
</dbReference>
<comment type="function">
    <text evidence="3">A peripheral cell membrane enzyme that catalyzes the oxidative decarboxylation of pyruvate to form acetate and CO(2). It channels electrons from the cytoplasm to the respiratory chain at the cell membrane via ubiquinone.</text>
</comment>
<comment type="cofactor">
    <cofactor evidence="3">
        <name>Mg(2+)</name>
        <dbReference type="ChEBI" id="CHEBI:18420"/>
    </cofactor>
    <text evidence="3">Binds 1 Mg(2+) ion per subunit.</text>
</comment>
<feature type="binding site" evidence="3">
    <location>
        <begin position="438"/>
        <end position="440"/>
    </location>
    <ligand>
        <name>thiamine diphosphate</name>
        <dbReference type="ChEBI" id="CHEBI:58937"/>
    </ligand>
</feature>
<dbReference type="AlphaFoldDB" id="A0A7I7UEN2"/>
<dbReference type="GO" id="GO:0042867">
    <property type="term" value="P:pyruvate catabolic process"/>
    <property type="evidence" value="ECO:0007669"/>
    <property type="project" value="UniProtKB-UniRule"/>
</dbReference>
<reference evidence="8 9" key="1">
    <citation type="journal article" date="2019" name="Emerg. Microbes Infect.">
        <title>Comprehensive subspecies identification of 175 nontuberculous mycobacteria species based on 7547 genomic profiles.</title>
        <authorList>
            <person name="Matsumoto Y."/>
            <person name="Kinjo T."/>
            <person name="Motooka D."/>
            <person name="Nabeya D."/>
            <person name="Jung N."/>
            <person name="Uechi K."/>
            <person name="Horii T."/>
            <person name="Iida T."/>
            <person name="Fujita J."/>
            <person name="Nakamura S."/>
        </authorList>
    </citation>
    <scope>NUCLEOTIDE SEQUENCE [LARGE SCALE GENOMIC DNA]</scope>
    <source>
        <strain evidence="8 9">JCM 6370</strain>
    </source>
</reference>
<keyword evidence="9" id="KW-1185">Reference proteome</keyword>
<dbReference type="SUPFAM" id="SSF52467">
    <property type="entry name" value="DHS-like NAD/FAD-binding domain"/>
    <property type="match status" value="1"/>
</dbReference>
<evidence type="ECO:0000256" key="2">
    <source>
        <dbReference type="ARBA" id="ARBA00023052"/>
    </source>
</evidence>
<evidence type="ECO:0000256" key="1">
    <source>
        <dbReference type="ARBA" id="ARBA00007812"/>
    </source>
</evidence>
<dbReference type="InterPro" id="IPR029061">
    <property type="entry name" value="THDP-binding"/>
</dbReference>
<dbReference type="Pfam" id="PF00205">
    <property type="entry name" value="TPP_enzyme_M"/>
    <property type="match status" value="1"/>
</dbReference>
<keyword evidence="3" id="KW-0460">Magnesium</keyword>
<comment type="cofactor">
    <cofactor evidence="3">
        <name>FAD</name>
        <dbReference type="ChEBI" id="CHEBI:57692"/>
    </cofactor>
    <text evidence="3">Binds 1 FAD per subunit.</text>
</comment>
<feature type="binding site" evidence="3">
    <location>
        <position position="465"/>
    </location>
    <ligand>
        <name>Mg(2+)</name>
        <dbReference type="ChEBI" id="CHEBI:18420"/>
    </ligand>
</feature>
<comment type="cofactor">
    <cofactor evidence="3">
        <name>thiamine diphosphate</name>
        <dbReference type="ChEBI" id="CHEBI:58937"/>
    </cofactor>
    <text evidence="3">Binds 1 thiamine pyrophosphate per subunit.</text>
</comment>
<dbReference type="GO" id="GO:0050660">
    <property type="term" value="F:flavin adenine dinucleotide binding"/>
    <property type="evidence" value="ECO:0007669"/>
    <property type="project" value="UniProtKB-UniRule"/>
</dbReference>
<keyword evidence="3" id="KW-0547">Nucleotide-binding</keyword>
<dbReference type="Proteomes" id="UP000467252">
    <property type="component" value="Chromosome"/>
</dbReference>
<sequence>MSGVATVAEHLLEALRVSGVRRVYGLPGDSLNGFTDAIRRSGEISWEHVRHEETAAFAAAADAALTGGLAVCAGSCGPGNLHLINGLYDAQRSRVPVLAIAAHIPRTEIGSDYFQETRPQQLFRECSVYCELVSTPEMAPRILEMAMRAAVEDSGVAVVVIPGEIFLQRADASGWAARPITATRSSMRPDDESLRAAAAILNDAQAVTILGGAGVVGAHDALIQLAGTLNAPVVHALRGKEFIEYDNPFDVGMTGLLGFASGYKAMKEADALLMLGTDFPYPQFFPDHAKVIQVDIRGRHLGRRTPIDLGLVGTVADTVGALQPLLSQKTDREHLDRSLRHYRKTRKAMDELAVNDRDRTPIRPEYVAGLADQLASDDAVFTVDVGSPVVWAARYVTMNGRRRLIGSFNHGTMACALPHAIGAQTAQPGRQVVALAGDGGLTMLFGELVTLIQNELPVKVIVFNNSSLNFVELEMKAAGIVNFGTDLVNPDFAAVAQAMGIFGRRVERPADLYQALVDAFAFNGPAVVDVVTARQELSIPPAITVEQAKGFSLYAIRTILAGRADELLDLVTTNVARRILD</sequence>
<dbReference type="NCBIfam" id="NF006591">
    <property type="entry name" value="PRK09124.1"/>
    <property type="match status" value="1"/>
</dbReference>
<proteinExistence type="inferred from homology"/>
<name>A0A7I7UEN2_MYCPV</name>
<dbReference type="InterPro" id="IPR044261">
    <property type="entry name" value="Pyruvate_dehydrogenase"/>
</dbReference>
<dbReference type="GO" id="GO:0048039">
    <property type="term" value="F:ubiquinone binding"/>
    <property type="evidence" value="ECO:0007669"/>
    <property type="project" value="UniProtKB-UniRule"/>
</dbReference>
<dbReference type="EC" id="1.2.5.1" evidence="3"/>
<evidence type="ECO:0000259" key="7">
    <source>
        <dbReference type="Pfam" id="PF02776"/>
    </source>
</evidence>
<feature type="binding site" evidence="3">
    <location>
        <begin position="411"/>
        <end position="413"/>
    </location>
    <ligand>
        <name>thiamine diphosphate</name>
        <dbReference type="ChEBI" id="CHEBI:58937"/>
    </ligand>
</feature>
<dbReference type="Pfam" id="PF02776">
    <property type="entry name" value="TPP_enzyme_N"/>
    <property type="match status" value="1"/>
</dbReference>
<feature type="binding site" evidence="3">
    <location>
        <position position="52"/>
    </location>
    <ligand>
        <name>thiamine diphosphate</name>
        <dbReference type="ChEBI" id="CHEBI:58937"/>
    </ligand>
</feature>
<feature type="binding site" evidence="3">
    <location>
        <begin position="254"/>
        <end position="257"/>
    </location>
    <ligand>
        <name>FAD</name>
        <dbReference type="ChEBI" id="CHEBI:57692"/>
    </ligand>
</feature>
<dbReference type="PANTHER" id="PTHR42981">
    <property type="entry name" value="PYRUVATE DEHYDROGENASE [UBIQUINONE]"/>
    <property type="match status" value="1"/>
</dbReference>
<keyword evidence="2 3" id="KW-0786">Thiamine pyrophosphate</keyword>
<dbReference type="InterPro" id="IPR047212">
    <property type="entry name" value="TPP_POXB-like"/>
</dbReference>
<comment type="domain">
    <text evidence="3">Has 4 domains; the Pyr domain which binds the pyrimidine moiety of the thiamine pyrophosphate cofactor, the FAD-binding domain, the PP-binding domain which binds the pyrophosphate portion of thiamine pyrophosphate and the C-terminal membrane binding region. The C-terminus is held closely against the rest of the protein and covers the active site; during activation it unfolds from the rest of the protein and forms an amphipathic helix upon membrane binding, exposing the active site.</text>
</comment>
<dbReference type="Pfam" id="PF02775">
    <property type="entry name" value="TPP_enzyme_C"/>
    <property type="match status" value="1"/>
</dbReference>
<comment type="activity regulation">
    <text evidence="3">The C-terminus inhibits activity; it has to move for the enzyme to be active. Activated by lipid-binding, which occurs via the C-terminus.</text>
</comment>
<feature type="binding site" evidence="3">
    <location>
        <begin position="277"/>
        <end position="281"/>
    </location>
    <ligand>
        <name>FAD</name>
        <dbReference type="ChEBI" id="CHEBI:57692"/>
    </ligand>
</feature>
<comment type="subunit">
    <text evidence="3">Homotetramer.</text>
</comment>
<dbReference type="EMBL" id="AP022599">
    <property type="protein sequence ID" value="BBY79383.1"/>
    <property type="molecule type" value="Genomic_DNA"/>
</dbReference>
<dbReference type="SUPFAM" id="SSF52518">
    <property type="entry name" value="Thiamin diphosphate-binding fold (THDP-binding)"/>
    <property type="match status" value="2"/>
</dbReference>
<evidence type="ECO:0000256" key="3">
    <source>
        <dbReference type="HAMAP-Rule" id="MF_00850"/>
    </source>
</evidence>
<dbReference type="PROSITE" id="PS00187">
    <property type="entry name" value="TPP_ENZYMES"/>
    <property type="match status" value="1"/>
</dbReference>
<comment type="caution">
    <text evidence="3">Lacks conserved residue(s) required for the propagation of feature annotation.</text>
</comment>
<evidence type="ECO:0000259" key="5">
    <source>
        <dbReference type="Pfam" id="PF00205"/>
    </source>
</evidence>
<dbReference type="InterPro" id="IPR011766">
    <property type="entry name" value="TPP_enzyme_TPP-bd"/>
</dbReference>
<feature type="binding site" evidence="3">
    <location>
        <position position="295"/>
    </location>
    <ligand>
        <name>FAD</name>
        <dbReference type="ChEBI" id="CHEBI:57692"/>
    </ligand>
</feature>
<feature type="region of interest" description="Membrane-binding domain" evidence="3">
    <location>
        <begin position="536"/>
        <end position="577"/>
    </location>
</feature>
<keyword evidence="3" id="KW-0560">Oxidoreductase</keyword>
<evidence type="ECO:0000259" key="6">
    <source>
        <dbReference type="Pfam" id="PF02775"/>
    </source>
</evidence>
<evidence type="ECO:0000313" key="8">
    <source>
        <dbReference type="EMBL" id="BBY79383.1"/>
    </source>
</evidence>
<comment type="similarity">
    <text evidence="1 3 4">Belongs to the TPP enzyme family.</text>
</comment>
<feature type="binding site" evidence="3">
    <location>
        <position position="438"/>
    </location>
    <ligand>
        <name>Mg(2+)</name>
        <dbReference type="ChEBI" id="CHEBI:18420"/>
    </ligand>
</feature>
<keyword evidence="3" id="KW-0274">FAD</keyword>
<dbReference type="GO" id="GO:0000287">
    <property type="term" value="F:magnesium ion binding"/>
    <property type="evidence" value="ECO:0007669"/>
    <property type="project" value="UniProtKB-UniRule"/>
</dbReference>
<comment type="catalytic activity">
    <reaction evidence="3">
        <text>a ubiquinone + pyruvate + H2O = a ubiquinol + acetate + CO2</text>
        <dbReference type="Rhea" id="RHEA:27405"/>
        <dbReference type="Rhea" id="RHEA-COMP:9565"/>
        <dbReference type="Rhea" id="RHEA-COMP:9566"/>
        <dbReference type="ChEBI" id="CHEBI:15361"/>
        <dbReference type="ChEBI" id="CHEBI:15377"/>
        <dbReference type="ChEBI" id="CHEBI:16389"/>
        <dbReference type="ChEBI" id="CHEBI:16526"/>
        <dbReference type="ChEBI" id="CHEBI:17976"/>
        <dbReference type="ChEBI" id="CHEBI:30089"/>
        <dbReference type="EC" id="1.2.5.1"/>
    </reaction>
</comment>
<dbReference type="InterPro" id="IPR047210">
    <property type="entry name" value="TPP_PYR_POXB-like"/>
</dbReference>
<keyword evidence="3" id="KW-0446">Lipid-binding</keyword>
<keyword evidence="3" id="KW-1003">Cell membrane</keyword>
<keyword evidence="3 8" id="KW-0670">Pyruvate</keyword>
<gene>
    <name evidence="3" type="primary">poxB</name>
    <name evidence="8" type="ORF">MPUL_05410</name>
</gene>
<dbReference type="CDD" id="cd02014">
    <property type="entry name" value="TPP_POX"/>
    <property type="match status" value="1"/>
</dbReference>
<dbReference type="CDD" id="cd07039">
    <property type="entry name" value="TPP_PYR_POX"/>
    <property type="match status" value="1"/>
</dbReference>
<feature type="binding site" evidence="3">
    <location>
        <begin position="465"/>
        <end position="471"/>
    </location>
    <ligand>
        <name>thiamine diphosphate</name>
        <dbReference type="ChEBI" id="CHEBI:58937"/>
    </ligand>
</feature>
<feature type="region of interest" description="FAD-binding domain" evidence="3">
    <location>
        <begin position="186"/>
        <end position="337"/>
    </location>
</feature>
<organism evidence="8 9">
    <name type="scientific">Mycolicibacterium pulveris</name>
    <name type="common">Mycobacterium pulveris</name>
    <dbReference type="NCBI Taxonomy" id="36813"/>
    <lineage>
        <taxon>Bacteria</taxon>
        <taxon>Bacillati</taxon>
        <taxon>Actinomycetota</taxon>
        <taxon>Actinomycetes</taxon>
        <taxon>Mycobacteriales</taxon>
        <taxon>Mycobacteriaceae</taxon>
        <taxon>Mycolicibacterium</taxon>
    </lineage>
</organism>